<evidence type="ECO:0000313" key="2">
    <source>
        <dbReference type="EMBL" id="PZR06316.1"/>
    </source>
</evidence>
<proteinExistence type="predicted"/>
<evidence type="ECO:0000256" key="1">
    <source>
        <dbReference type="SAM" id="MobiDB-lite"/>
    </source>
</evidence>
<name>A0A2W5T2T5_9BACT</name>
<reference evidence="2 3" key="1">
    <citation type="submission" date="2017-08" db="EMBL/GenBank/DDBJ databases">
        <title>Infants hospitalized years apart are colonized by the same room-sourced microbial strains.</title>
        <authorList>
            <person name="Brooks B."/>
            <person name="Olm M.R."/>
            <person name="Firek B.A."/>
            <person name="Baker R."/>
            <person name="Thomas B.C."/>
            <person name="Morowitz M.J."/>
            <person name="Banfield J.F."/>
        </authorList>
    </citation>
    <scope>NUCLEOTIDE SEQUENCE [LARGE SCALE GENOMIC DNA]</scope>
    <source>
        <strain evidence="2">S2_003_000_R2_14</strain>
    </source>
</reference>
<feature type="region of interest" description="Disordered" evidence="1">
    <location>
        <begin position="57"/>
        <end position="88"/>
    </location>
</feature>
<dbReference type="EMBL" id="QFQP01000039">
    <property type="protein sequence ID" value="PZR06316.1"/>
    <property type="molecule type" value="Genomic_DNA"/>
</dbReference>
<protein>
    <submittedName>
        <fullName evidence="2">Uncharacterized protein</fullName>
    </submittedName>
</protein>
<sequence>MKRRFSVPATHRSPAHLEVRRQGDRGGRVIRSVGSCARRRVPFFTAPAEVATQHVLGDRHHAEENESGAPAGRVSTAGERNFDARVPQ</sequence>
<comment type="caution">
    <text evidence="2">The sequence shown here is derived from an EMBL/GenBank/DDBJ whole genome shotgun (WGS) entry which is preliminary data.</text>
</comment>
<dbReference type="Proteomes" id="UP000249061">
    <property type="component" value="Unassembled WGS sequence"/>
</dbReference>
<gene>
    <name evidence="2" type="ORF">DI536_30750</name>
</gene>
<organism evidence="2 3">
    <name type="scientific">Archangium gephyra</name>
    <dbReference type="NCBI Taxonomy" id="48"/>
    <lineage>
        <taxon>Bacteria</taxon>
        <taxon>Pseudomonadati</taxon>
        <taxon>Myxococcota</taxon>
        <taxon>Myxococcia</taxon>
        <taxon>Myxococcales</taxon>
        <taxon>Cystobacterineae</taxon>
        <taxon>Archangiaceae</taxon>
        <taxon>Archangium</taxon>
    </lineage>
</organism>
<accession>A0A2W5T2T5</accession>
<evidence type="ECO:0000313" key="3">
    <source>
        <dbReference type="Proteomes" id="UP000249061"/>
    </source>
</evidence>
<dbReference type="AlphaFoldDB" id="A0A2W5T2T5"/>